<evidence type="ECO:0000259" key="10">
    <source>
        <dbReference type="PROSITE" id="PS51371"/>
    </source>
</evidence>
<feature type="transmembrane region" description="Helical" evidence="9">
    <location>
        <begin position="230"/>
        <end position="251"/>
    </location>
</feature>
<evidence type="ECO:0000256" key="6">
    <source>
        <dbReference type="ARBA" id="ARBA00022989"/>
    </source>
</evidence>
<feature type="transmembrane region" description="Helical" evidence="9">
    <location>
        <begin position="126"/>
        <end position="146"/>
    </location>
</feature>
<dbReference type="EMBL" id="CAAHFH010000002">
    <property type="protein sequence ID" value="VGO22378.1"/>
    <property type="molecule type" value="Genomic_DNA"/>
</dbReference>
<keyword evidence="4" id="KW-1003">Cell membrane</keyword>
<feature type="transmembrane region" description="Helical" evidence="9">
    <location>
        <begin position="12"/>
        <end position="32"/>
    </location>
</feature>
<dbReference type="SUPFAM" id="SSF54631">
    <property type="entry name" value="CBS-domain pair"/>
    <property type="match status" value="1"/>
</dbReference>
<dbReference type="InterPro" id="IPR038770">
    <property type="entry name" value="Na+/solute_symporter_sf"/>
</dbReference>
<dbReference type="GO" id="GO:0015104">
    <property type="term" value="F:antimonite transmembrane transporter activity"/>
    <property type="evidence" value="ECO:0007669"/>
    <property type="project" value="TreeGrafter"/>
</dbReference>
<name>A0A6C2UQ87_9BACT</name>
<evidence type="ECO:0000313" key="12">
    <source>
        <dbReference type="Proteomes" id="UP000346198"/>
    </source>
</evidence>
<dbReference type="GO" id="GO:0005886">
    <property type="term" value="C:plasma membrane"/>
    <property type="evidence" value="ECO:0007669"/>
    <property type="project" value="UniProtKB-SubCell"/>
</dbReference>
<evidence type="ECO:0000256" key="9">
    <source>
        <dbReference type="SAM" id="Phobius"/>
    </source>
</evidence>
<evidence type="ECO:0000256" key="3">
    <source>
        <dbReference type="ARBA" id="ARBA00022448"/>
    </source>
</evidence>
<dbReference type="GO" id="GO:0015105">
    <property type="term" value="F:arsenite transmembrane transporter activity"/>
    <property type="evidence" value="ECO:0007669"/>
    <property type="project" value="TreeGrafter"/>
</dbReference>
<dbReference type="Pfam" id="PF01758">
    <property type="entry name" value="SBF"/>
    <property type="match status" value="1"/>
</dbReference>
<dbReference type="InterPro" id="IPR004706">
    <property type="entry name" value="Arsenical-R_Acr3"/>
</dbReference>
<feature type="transmembrane region" description="Helical" evidence="9">
    <location>
        <begin position="161"/>
        <end position="178"/>
    </location>
</feature>
<dbReference type="SMART" id="SM00116">
    <property type="entry name" value="CBS"/>
    <property type="match status" value="2"/>
</dbReference>
<evidence type="ECO:0000256" key="5">
    <source>
        <dbReference type="ARBA" id="ARBA00022692"/>
    </source>
</evidence>
<dbReference type="InterPro" id="IPR046342">
    <property type="entry name" value="CBS_dom_sf"/>
</dbReference>
<comment type="similarity">
    <text evidence="2">Belongs to the arsenical resistance-3 (ACR3) (TC 2.A.59) family.</text>
</comment>
<feature type="transmembrane region" description="Helical" evidence="9">
    <location>
        <begin position="38"/>
        <end position="56"/>
    </location>
</feature>
<dbReference type="Gene3D" id="1.20.1530.20">
    <property type="match status" value="1"/>
</dbReference>
<feature type="transmembrane region" description="Helical" evidence="9">
    <location>
        <begin position="291"/>
        <end position="310"/>
    </location>
</feature>
<evidence type="ECO:0000256" key="7">
    <source>
        <dbReference type="ARBA" id="ARBA00023136"/>
    </source>
</evidence>
<protein>
    <submittedName>
        <fullName evidence="11">Arsenical-resistance protein Acr3</fullName>
    </submittedName>
</protein>
<keyword evidence="6 9" id="KW-1133">Transmembrane helix</keyword>
<dbReference type="Gene3D" id="3.10.580.10">
    <property type="entry name" value="CBS-domain"/>
    <property type="match status" value="1"/>
</dbReference>
<comment type="subcellular location">
    <subcellularLocation>
        <location evidence="1">Cell membrane</location>
        <topology evidence="1">Multi-pass membrane protein</topology>
    </subcellularLocation>
</comment>
<feature type="domain" description="CBS" evidence="10">
    <location>
        <begin position="392"/>
        <end position="446"/>
    </location>
</feature>
<dbReference type="GO" id="GO:0015297">
    <property type="term" value="F:antiporter activity"/>
    <property type="evidence" value="ECO:0007669"/>
    <property type="project" value="InterPro"/>
</dbReference>
<dbReference type="AlphaFoldDB" id="A0A6C2UQ87"/>
<dbReference type="Proteomes" id="UP000346198">
    <property type="component" value="Unassembled WGS sequence"/>
</dbReference>
<feature type="transmembrane region" description="Helical" evidence="9">
    <location>
        <begin position="68"/>
        <end position="90"/>
    </location>
</feature>
<dbReference type="RefSeq" id="WP_136063761.1">
    <property type="nucleotide sequence ID" value="NZ_CAAHFH010000002.1"/>
</dbReference>
<proteinExistence type="inferred from homology"/>
<dbReference type="InterPro" id="IPR000644">
    <property type="entry name" value="CBS_dom"/>
</dbReference>
<organism evidence="11 12">
    <name type="scientific">Pontiella sulfatireligans</name>
    <dbReference type="NCBI Taxonomy" id="2750658"/>
    <lineage>
        <taxon>Bacteria</taxon>
        <taxon>Pseudomonadati</taxon>
        <taxon>Kiritimatiellota</taxon>
        <taxon>Kiritimatiellia</taxon>
        <taxon>Kiritimatiellales</taxon>
        <taxon>Pontiellaceae</taxon>
        <taxon>Pontiella</taxon>
    </lineage>
</organism>
<feature type="transmembrane region" description="Helical" evidence="9">
    <location>
        <begin position="263"/>
        <end position="285"/>
    </location>
</feature>
<gene>
    <name evidence="11" type="primary">acr3_1</name>
    <name evidence="11" type="ORF">SCARR_04461</name>
</gene>
<evidence type="ECO:0000256" key="8">
    <source>
        <dbReference type="PROSITE-ProRule" id="PRU00703"/>
    </source>
</evidence>
<dbReference type="PANTHER" id="PTHR43057">
    <property type="entry name" value="ARSENITE EFFLUX TRANSPORTER"/>
    <property type="match status" value="1"/>
</dbReference>
<evidence type="ECO:0000256" key="1">
    <source>
        <dbReference type="ARBA" id="ARBA00004651"/>
    </source>
</evidence>
<evidence type="ECO:0000313" key="11">
    <source>
        <dbReference type="EMBL" id="VGO22378.1"/>
    </source>
</evidence>
<keyword evidence="5 9" id="KW-0812">Transmembrane</keyword>
<feature type="transmembrane region" description="Helical" evidence="9">
    <location>
        <begin position="96"/>
        <end position="114"/>
    </location>
</feature>
<dbReference type="PROSITE" id="PS51371">
    <property type="entry name" value="CBS"/>
    <property type="match status" value="2"/>
</dbReference>
<dbReference type="PANTHER" id="PTHR43057:SF1">
    <property type="entry name" value="ARSENICAL-RESISTANCE PROTEIN 3"/>
    <property type="match status" value="1"/>
</dbReference>
<dbReference type="CDD" id="cd02205">
    <property type="entry name" value="CBS_pair_SF"/>
    <property type="match status" value="1"/>
</dbReference>
<feature type="transmembrane region" description="Helical" evidence="9">
    <location>
        <begin position="199"/>
        <end position="218"/>
    </location>
</feature>
<keyword evidence="8" id="KW-0129">CBS domain</keyword>
<keyword evidence="3" id="KW-0813">Transport</keyword>
<accession>A0A6C2UQ87</accession>
<reference evidence="11 12" key="1">
    <citation type="submission" date="2019-04" db="EMBL/GenBank/DDBJ databases">
        <authorList>
            <person name="Van Vliet M D."/>
        </authorList>
    </citation>
    <scope>NUCLEOTIDE SEQUENCE [LARGE SCALE GENOMIC DNA]</scope>
    <source>
        <strain evidence="11 12">F21</strain>
    </source>
</reference>
<evidence type="ECO:0000256" key="2">
    <source>
        <dbReference type="ARBA" id="ARBA00010110"/>
    </source>
</evidence>
<evidence type="ECO:0000256" key="4">
    <source>
        <dbReference type="ARBA" id="ARBA00022475"/>
    </source>
</evidence>
<dbReference type="InterPro" id="IPR002657">
    <property type="entry name" value="BilAc:Na_symport/Acr3"/>
</dbReference>
<keyword evidence="7 9" id="KW-0472">Membrane</keyword>
<feature type="domain" description="CBS" evidence="10">
    <location>
        <begin position="329"/>
        <end position="387"/>
    </location>
</feature>
<sequence length="446" mass="48800">MLTLLRNIQKRLIIAIPAIMLLGFAAGLLWNPAPLKQWIVPLTFLMVYPMMVNLQLKKVIEGGDGKVQLVTQLLNFTIIPLFAFLLGKWAFPDSPYIALGLLLASLLPTSGMTISWTGMANGNMAAAVKMTVFGLIIGSILTPIYIKGLMGTVIEIPMAKIFKQIMVVVVLPLVLGNLTQRFLIARYGMAHYQKDLKPVFPPFSTLGVLGIVFVAMALKAQSIASNPGQLATLIGPLLALYGLNFLISTFVGKYFFNRADGIALVYGTVMRNLSIALAIAMTAFGKEGADIALIIALAYIIQVQAAAWYVKFTDRIFGPAPETTVRDLMLEGVFSLHLSDSLNRALKLLAEEHIHSFVVLDDHEKAIGMLSTAHVLDALAAETPQETPLSDLTLEPVLFASAKSPLKEALTNMKRSHEYKVIVLNEQNAPSYVLTQEEIIRHMAKK</sequence>
<dbReference type="Pfam" id="PF00571">
    <property type="entry name" value="CBS"/>
    <property type="match status" value="2"/>
</dbReference>
<keyword evidence="12" id="KW-1185">Reference proteome</keyword>